<evidence type="ECO:0000313" key="3">
    <source>
        <dbReference type="EMBL" id="PON86405.1"/>
    </source>
</evidence>
<keyword evidence="4" id="KW-1185">Reference proteome</keyword>
<dbReference type="Gene3D" id="1.20.1260.60">
    <property type="entry name" value="Vacuolar protein sorting-associated protein Ist1"/>
    <property type="match status" value="1"/>
</dbReference>
<feature type="region of interest" description="Disordered" evidence="2">
    <location>
        <begin position="181"/>
        <end position="422"/>
    </location>
</feature>
<feature type="compositionally biased region" description="Polar residues" evidence="2">
    <location>
        <begin position="305"/>
        <end position="322"/>
    </location>
</feature>
<dbReference type="AlphaFoldDB" id="A0A2P5ELP9"/>
<reference evidence="4" key="1">
    <citation type="submission" date="2016-06" db="EMBL/GenBank/DDBJ databases">
        <title>Parallel loss of symbiosis genes in relatives of nitrogen-fixing non-legume Parasponia.</title>
        <authorList>
            <person name="Van Velzen R."/>
            <person name="Holmer R."/>
            <person name="Bu F."/>
            <person name="Rutten L."/>
            <person name="Van Zeijl A."/>
            <person name="Liu W."/>
            <person name="Santuari L."/>
            <person name="Cao Q."/>
            <person name="Sharma T."/>
            <person name="Shen D."/>
            <person name="Roswanjaya Y."/>
            <person name="Wardhani T."/>
            <person name="Kalhor M.S."/>
            <person name="Jansen J."/>
            <person name="Van den Hoogen J."/>
            <person name="Gungor B."/>
            <person name="Hartog M."/>
            <person name="Hontelez J."/>
            <person name="Verver J."/>
            <person name="Yang W.-C."/>
            <person name="Schijlen E."/>
            <person name="Repin R."/>
            <person name="Schilthuizen M."/>
            <person name="Schranz E."/>
            <person name="Heidstra R."/>
            <person name="Miyata K."/>
            <person name="Fedorova E."/>
            <person name="Kohlen W."/>
            <person name="Bisseling T."/>
            <person name="Smit S."/>
            <person name="Geurts R."/>
        </authorList>
    </citation>
    <scope>NUCLEOTIDE SEQUENCE [LARGE SCALE GENOMIC DNA]</scope>
    <source>
        <strain evidence="4">cv. RG33-2</strain>
    </source>
</reference>
<evidence type="ECO:0000256" key="2">
    <source>
        <dbReference type="SAM" id="MobiDB-lite"/>
    </source>
</evidence>
<dbReference type="GO" id="GO:0015031">
    <property type="term" value="P:protein transport"/>
    <property type="evidence" value="ECO:0007669"/>
    <property type="project" value="InterPro"/>
</dbReference>
<proteinExistence type="inferred from homology"/>
<comment type="similarity">
    <text evidence="1">Belongs to the IST1 family.</text>
</comment>
<dbReference type="PANTHER" id="PTHR12161:SF60">
    <property type="entry name" value="REGULATOR OF VPS4 ACTIVITY IN THE MVB PATHWAY PROTEIN"/>
    <property type="match status" value="1"/>
</dbReference>
<sequence length="460" mass="52054">MLDGLLKPKFYSKCKTNVKLTKTRLEAIKKKRNAVQKFLKNDIADLLRNGLDSNSYSRAEGFLVEQNLTASYELVENFCGCILSNLSLMQKQRECPEECKEAVSSLIYAAARFADLPELRDLRNLFTERYGNSLESYISKEFMERLKPKPFSKEMKLQLLQDIAREFSIEWDSKALEQKLYTPPPALKQPEYASLTDNGDERRRSNKREEDALPRRNTEESGNKMSNLSDHTASEGKSHRGRVQSSSEDETFTDFSQDERKTSSSSAGSVSEDDADSKRPFYQRLARPPYLKPKPDQSGLDVPTKLNSHVDQVVQSNLQENQVVEDKPKPRSVRRRNLKPPPGYESSSKQEPRPGLRTINANDSDPRDEEEKMIDGLLMHFSNKRSPYESNRSKKPELALPPGRLSSLPPEPLSPAVATRAPARAASLEPEILSTAGHVHPKLPPDYDEFAARIAALRGK</sequence>
<dbReference type="Pfam" id="PF03398">
    <property type="entry name" value="Ist1"/>
    <property type="match status" value="1"/>
</dbReference>
<dbReference type="InterPro" id="IPR042277">
    <property type="entry name" value="IST1-like"/>
</dbReference>
<name>A0A2P5ELP9_TREOI</name>
<accession>A0A2P5ELP9</accession>
<dbReference type="InParanoid" id="A0A2P5ELP9"/>
<dbReference type="OrthoDB" id="29853at2759"/>
<organism evidence="3 4">
    <name type="scientific">Trema orientale</name>
    <name type="common">Charcoal tree</name>
    <name type="synonym">Celtis orientalis</name>
    <dbReference type="NCBI Taxonomy" id="63057"/>
    <lineage>
        <taxon>Eukaryota</taxon>
        <taxon>Viridiplantae</taxon>
        <taxon>Streptophyta</taxon>
        <taxon>Embryophyta</taxon>
        <taxon>Tracheophyta</taxon>
        <taxon>Spermatophyta</taxon>
        <taxon>Magnoliopsida</taxon>
        <taxon>eudicotyledons</taxon>
        <taxon>Gunneridae</taxon>
        <taxon>Pentapetalae</taxon>
        <taxon>rosids</taxon>
        <taxon>fabids</taxon>
        <taxon>Rosales</taxon>
        <taxon>Cannabaceae</taxon>
        <taxon>Trema</taxon>
    </lineage>
</organism>
<feature type="compositionally biased region" description="Basic and acidic residues" evidence="2">
    <location>
        <begin position="199"/>
        <end position="222"/>
    </location>
</feature>
<comment type="caution">
    <text evidence="3">The sequence shown here is derived from an EMBL/GenBank/DDBJ whole genome shotgun (WGS) entry which is preliminary data.</text>
</comment>
<evidence type="ECO:0000313" key="4">
    <source>
        <dbReference type="Proteomes" id="UP000237000"/>
    </source>
</evidence>
<dbReference type="InterPro" id="IPR005061">
    <property type="entry name" value="Ist1"/>
</dbReference>
<dbReference type="EMBL" id="JXTC01000132">
    <property type="protein sequence ID" value="PON86405.1"/>
    <property type="molecule type" value="Genomic_DNA"/>
</dbReference>
<protein>
    <submittedName>
        <fullName evidence="3">Vacuolar protein sorting-associated protein</fullName>
    </submittedName>
</protein>
<dbReference type="FunFam" id="1.20.1260.60:FF:000002">
    <property type="entry name" value="Vacuolar protein sorting-associated protein IST1"/>
    <property type="match status" value="1"/>
</dbReference>
<gene>
    <name evidence="3" type="ORF">TorRG33x02_177460</name>
</gene>
<dbReference type="STRING" id="63057.A0A2P5ELP9"/>
<dbReference type="PANTHER" id="PTHR12161">
    <property type="entry name" value="IST1 FAMILY MEMBER"/>
    <property type="match status" value="1"/>
</dbReference>
<feature type="compositionally biased region" description="Low complexity" evidence="2">
    <location>
        <begin position="398"/>
        <end position="422"/>
    </location>
</feature>
<evidence type="ECO:0000256" key="1">
    <source>
        <dbReference type="ARBA" id="ARBA00005536"/>
    </source>
</evidence>
<dbReference type="Proteomes" id="UP000237000">
    <property type="component" value="Unassembled WGS sequence"/>
</dbReference>